<evidence type="ECO:0000256" key="5">
    <source>
        <dbReference type="PIRSR" id="PIRSR602401-1"/>
    </source>
</evidence>
<feature type="binding site" description="axial binding residue" evidence="5">
    <location>
        <position position="473"/>
    </location>
    <ligand>
        <name>heme</name>
        <dbReference type="ChEBI" id="CHEBI:30413"/>
    </ligand>
    <ligandPart>
        <name>Fe</name>
        <dbReference type="ChEBI" id="CHEBI:18248"/>
    </ligandPart>
</feature>
<keyword evidence="3 5" id="KW-0479">Metal-binding</keyword>
<dbReference type="GO" id="GO:0016705">
    <property type="term" value="F:oxidoreductase activity, acting on paired donors, with incorporation or reduction of molecular oxygen"/>
    <property type="evidence" value="ECO:0007669"/>
    <property type="project" value="InterPro"/>
</dbReference>
<dbReference type="EMBL" id="MU001685">
    <property type="protein sequence ID" value="KAF2455867.1"/>
    <property type="molecule type" value="Genomic_DNA"/>
</dbReference>
<dbReference type="PANTHER" id="PTHR24305">
    <property type="entry name" value="CYTOCHROME P450"/>
    <property type="match status" value="1"/>
</dbReference>
<dbReference type="GO" id="GO:0004497">
    <property type="term" value="F:monooxygenase activity"/>
    <property type="evidence" value="ECO:0007669"/>
    <property type="project" value="UniProtKB-KW"/>
</dbReference>
<dbReference type="PANTHER" id="PTHR24305:SF232">
    <property type="entry name" value="P450, PUTATIVE (EUROFUNG)-RELATED"/>
    <property type="match status" value="1"/>
</dbReference>
<gene>
    <name evidence="7" type="ORF">BDY21DRAFT_62634</name>
</gene>
<dbReference type="PRINTS" id="PR00385">
    <property type="entry name" value="P450"/>
</dbReference>
<keyword evidence="8" id="KW-1185">Reference proteome</keyword>
<dbReference type="InterPro" id="IPR050121">
    <property type="entry name" value="Cytochrome_P450_monoxygenase"/>
</dbReference>
<dbReference type="GO" id="GO:0005506">
    <property type="term" value="F:iron ion binding"/>
    <property type="evidence" value="ECO:0007669"/>
    <property type="project" value="InterPro"/>
</dbReference>
<dbReference type="InterPro" id="IPR017972">
    <property type="entry name" value="Cyt_P450_CS"/>
</dbReference>
<accession>A0A6A6NWN0</accession>
<dbReference type="AlphaFoldDB" id="A0A6A6NWN0"/>
<dbReference type="Pfam" id="PF00067">
    <property type="entry name" value="p450"/>
    <property type="match status" value="1"/>
</dbReference>
<protein>
    <submittedName>
        <fullName evidence="7">Putative P450 monooxygenase</fullName>
    </submittedName>
</protein>
<dbReference type="InterPro" id="IPR036396">
    <property type="entry name" value="Cyt_P450_sf"/>
</dbReference>
<dbReference type="GO" id="GO:0020037">
    <property type="term" value="F:heme binding"/>
    <property type="evidence" value="ECO:0007669"/>
    <property type="project" value="InterPro"/>
</dbReference>
<keyword evidence="6" id="KW-0560">Oxidoreductase</keyword>
<comment type="cofactor">
    <cofactor evidence="1 5">
        <name>heme</name>
        <dbReference type="ChEBI" id="CHEBI:30413"/>
    </cofactor>
</comment>
<dbReference type="Gene3D" id="1.10.630.10">
    <property type="entry name" value="Cytochrome P450"/>
    <property type="match status" value="1"/>
</dbReference>
<name>A0A6A6NWN0_9PEZI</name>
<evidence type="ECO:0000256" key="1">
    <source>
        <dbReference type="ARBA" id="ARBA00001971"/>
    </source>
</evidence>
<evidence type="ECO:0000256" key="2">
    <source>
        <dbReference type="ARBA" id="ARBA00010617"/>
    </source>
</evidence>
<evidence type="ECO:0000313" key="8">
    <source>
        <dbReference type="Proteomes" id="UP000799766"/>
    </source>
</evidence>
<evidence type="ECO:0000256" key="6">
    <source>
        <dbReference type="RuleBase" id="RU000461"/>
    </source>
</evidence>
<evidence type="ECO:0000256" key="4">
    <source>
        <dbReference type="ARBA" id="ARBA00023004"/>
    </source>
</evidence>
<dbReference type="FunFam" id="1.10.630.10:FF:000050">
    <property type="entry name" value="Cytochrome P450 monooxygenase"/>
    <property type="match status" value="1"/>
</dbReference>
<keyword evidence="6 7" id="KW-0503">Monooxygenase</keyword>
<dbReference type="SUPFAM" id="SSF48264">
    <property type="entry name" value="Cytochrome P450"/>
    <property type="match status" value="1"/>
</dbReference>
<dbReference type="Proteomes" id="UP000799766">
    <property type="component" value="Unassembled WGS sequence"/>
</dbReference>
<proteinExistence type="inferred from homology"/>
<evidence type="ECO:0000256" key="3">
    <source>
        <dbReference type="ARBA" id="ARBA00022723"/>
    </source>
</evidence>
<dbReference type="InterPro" id="IPR002401">
    <property type="entry name" value="Cyt_P450_E_grp-I"/>
</dbReference>
<evidence type="ECO:0000313" key="7">
    <source>
        <dbReference type="EMBL" id="KAF2455867.1"/>
    </source>
</evidence>
<dbReference type="OrthoDB" id="3934656at2759"/>
<dbReference type="CDD" id="cd11060">
    <property type="entry name" value="CYP57A1-like"/>
    <property type="match status" value="1"/>
</dbReference>
<organism evidence="7 8">
    <name type="scientific">Lineolata rhizophorae</name>
    <dbReference type="NCBI Taxonomy" id="578093"/>
    <lineage>
        <taxon>Eukaryota</taxon>
        <taxon>Fungi</taxon>
        <taxon>Dikarya</taxon>
        <taxon>Ascomycota</taxon>
        <taxon>Pezizomycotina</taxon>
        <taxon>Dothideomycetes</taxon>
        <taxon>Dothideomycetes incertae sedis</taxon>
        <taxon>Lineolatales</taxon>
        <taxon>Lineolataceae</taxon>
        <taxon>Lineolata</taxon>
    </lineage>
</organism>
<dbReference type="PROSITE" id="PS00086">
    <property type="entry name" value="CYTOCHROME_P450"/>
    <property type="match status" value="1"/>
</dbReference>
<keyword evidence="4 5" id="KW-0408">Iron</keyword>
<dbReference type="InterPro" id="IPR001128">
    <property type="entry name" value="Cyt_P450"/>
</dbReference>
<dbReference type="PRINTS" id="PR00463">
    <property type="entry name" value="EP450I"/>
</dbReference>
<comment type="similarity">
    <text evidence="2 6">Belongs to the cytochrome P450 family.</text>
</comment>
<sequence length="512" mass="58523">MLLDELVPTLRQYWPALLGLAAVLYLLSNKFHNGLNKYPGPLLAAYTDWWRLFTVWSWRVEFTHIALHRKRGDIVRLGPNSLSFGNPQAIKQIYGLNKGFVKSEFYPVQQAMDKDGARLQSLFSTTWEDYHARYRRCVNGAFSMSSLVSYEPLMDSTMDYFLDRTQKLFADTGRTCDFTRWLQFFAFDVVGEFTWSKRLGFLEKNDDVDGIIDFLANFFSYAALVGQIPFFDVLLNKNPIKRYMMKLGFYKKVFPVTLFALSRADERADEMAKIREYGLPEKTLAGDNGRGVDLMTKFTQAQHDHPDVMTDKQVLTSCTSMVFAGSDTTAISLSSTFYFMLRHPRVLRKLYAEIDQAVRDGVIADRPNGAVSWSESQRLRYLDAVIQESFRMHPAVGLPLERIVPPQGVEICGEHIPGGTIVGVSPWVIHRRADVFGANPDEYRPERWLEVGPEKLKEMKGCMLQFGAGSRTCIGKNISLLELYKLVPSVLRRFEVSPNFFRRTCFGLGEAL</sequence>
<keyword evidence="5 6" id="KW-0349">Heme</keyword>
<reference evidence="7" key="1">
    <citation type="journal article" date="2020" name="Stud. Mycol.">
        <title>101 Dothideomycetes genomes: a test case for predicting lifestyles and emergence of pathogens.</title>
        <authorList>
            <person name="Haridas S."/>
            <person name="Albert R."/>
            <person name="Binder M."/>
            <person name="Bloem J."/>
            <person name="Labutti K."/>
            <person name="Salamov A."/>
            <person name="Andreopoulos B."/>
            <person name="Baker S."/>
            <person name="Barry K."/>
            <person name="Bills G."/>
            <person name="Bluhm B."/>
            <person name="Cannon C."/>
            <person name="Castanera R."/>
            <person name="Culley D."/>
            <person name="Daum C."/>
            <person name="Ezra D."/>
            <person name="Gonzalez J."/>
            <person name="Henrissat B."/>
            <person name="Kuo A."/>
            <person name="Liang C."/>
            <person name="Lipzen A."/>
            <person name="Lutzoni F."/>
            <person name="Magnuson J."/>
            <person name="Mondo S."/>
            <person name="Nolan M."/>
            <person name="Ohm R."/>
            <person name="Pangilinan J."/>
            <person name="Park H.-J."/>
            <person name="Ramirez L."/>
            <person name="Alfaro M."/>
            <person name="Sun H."/>
            <person name="Tritt A."/>
            <person name="Yoshinaga Y."/>
            <person name="Zwiers L.-H."/>
            <person name="Turgeon B."/>
            <person name="Goodwin S."/>
            <person name="Spatafora J."/>
            <person name="Crous P."/>
            <person name="Grigoriev I."/>
        </authorList>
    </citation>
    <scope>NUCLEOTIDE SEQUENCE</scope>
    <source>
        <strain evidence="7">ATCC 16933</strain>
    </source>
</reference>